<keyword evidence="2" id="KW-0812">Transmembrane</keyword>
<gene>
    <name evidence="3" type="ORF">SVUK_LOCUS771</name>
</gene>
<evidence type="ECO:0000313" key="3">
    <source>
        <dbReference type="EMBL" id="VDM65773.1"/>
    </source>
</evidence>
<proteinExistence type="predicted"/>
<dbReference type="EMBL" id="UYYB01001373">
    <property type="protein sequence ID" value="VDM65773.1"/>
    <property type="molecule type" value="Genomic_DNA"/>
</dbReference>
<sequence length="106" mass="12066">VNYGVFRRNWFLILSGAAVVVTLADLILLVLIFVLAMKKRKSLSNDNETKKKPPQKDSSPVPEYPFPEFTHMASSSVSASERLSDADGVKRIDEVIRMQEEEERRQ</sequence>
<feature type="non-terminal residue" evidence="3">
    <location>
        <position position="1"/>
    </location>
</feature>
<keyword evidence="2" id="KW-0472">Membrane</keyword>
<protein>
    <submittedName>
        <fullName evidence="3">Uncharacterized protein</fullName>
    </submittedName>
</protein>
<keyword evidence="2" id="KW-1133">Transmembrane helix</keyword>
<name>A0A3P7ID64_STRVU</name>
<keyword evidence="4" id="KW-1185">Reference proteome</keyword>
<evidence type="ECO:0000313" key="4">
    <source>
        <dbReference type="Proteomes" id="UP000270094"/>
    </source>
</evidence>
<dbReference type="Proteomes" id="UP000270094">
    <property type="component" value="Unassembled WGS sequence"/>
</dbReference>
<evidence type="ECO:0000256" key="1">
    <source>
        <dbReference type="SAM" id="MobiDB-lite"/>
    </source>
</evidence>
<feature type="transmembrane region" description="Helical" evidence="2">
    <location>
        <begin position="12"/>
        <end position="36"/>
    </location>
</feature>
<dbReference type="AlphaFoldDB" id="A0A3P7ID64"/>
<accession>A0A3P7ID64</accession>
<feature type="region of interest" description="Disordered" evidence="1">
    <location>
        <begin position="42"/>
        <end position="85"/>
    </location>
</feature>
<organism evidence="3 4">
    <name type="scientific">Strongylus vulgaris</name>
    <name type="common">Blood worm</name>
    <dbReference type="NCBI Taxonomy" id="40348"/>
    <lineage>
        <taxon>Eukaryota</taxon>
        <taxon>Metazoa</taxon>
        <taxon>Ecdysozoa</taxon>
        <taxon>Nematoda</taxon>
        <taxon>Chromadorea</taxon>
        <taxon>Rhabditida</taxon>
        <taxon>Rhabditina</taxon>
        <taxon>Rhabditomorpha</taxon>
        <taxon>Strongyloidea</taxon>
        <taxon>Strongylidae</taxon>
        <taxon>Strongylus</taxon>
    </lineage>
</organism>
<evidence type="ECO:0000256" key="2">
    <source>
        <dbReference type="SAM" id="Phobius"/>
    </source>
</evidence>
<reference evidence="3 4" key="1">
    <citation type="submission" date="2018-11" db="EMBL/GenBank/DDBJ databases">
        <authorList>
            <consortium name="Pathogen Informatics"/>
        </authorList>
    </citation>
    <scope>NUCLEOTIDE SEQUENCE [LARGE SCALE GENOMIC DNA]</scope>
</reference>